<keyword evidence="8" id="KW-0418">Kinase</keyword>
<feature type="transmembrane region" description="Helical" evidence="12">
    <location>
        <begin position="338"/>
        <end position="359"/>
    </location>
</feature>
<comment type="pathway">
    <text evidence="1">Carbohydrate biosynthesis; Calvin cycle.</text>
</comment>
<comment type="catalytic activity">
    <reaction evidence="10 11">
        <text>D-ribulose 5-phosphate + ATP = D-ribulose 1,5-bisphosphate + ADP + H(+)</text>
        <dbReference type="Rhea" id="RHEA:19365"/>
        <dbReference type="ChEBI" id="CHEBI:15378"/>
        <dbReference type="ChEBI" id="CHEBI:30616"/>
        <dbReference type="ChEBI" id="CHEBI:57870"/>
        <dbReference type="ChEBI" id="CHEBI:58121"/>
        <dbReference type="ChEBI" id="CHEBI:456216"/>
        <dbReference type="EC" id="2.7.1.19"/>
    </reaction>
</comment>
<dbReference type="Gene3D" id="3.40.50.300">
    <property type="entry name" value="P-loop containing nucleotide triphosphate hydrolases"/>
    <property type="match status" value="1"/>
</dbReference>
<feature type="transmembrane region" description="Helical" evidence="12">
    <location>
        <begin position="241"/>
        <end position="259"/>
    </location>
</feature>
<keyword evidence="7" id="KW-0547">Nucleotide-binding</keyword>
<evidence type="ECO:0000256" key="4">
    <source>
        <dbReference type="ARBA" id="ARBA00022531"/>
    </source>
</evidence>
<protein>
    <recommendedName>
        <fullName evidence="3 11">Phosphoribulokinase</fullName>
        <ecNumber evidence="3 11">2.7.1.19</ecNumber>
    </recommendedName>
</protein>
<feature type="transmembrane region" description="Helical" evidence="12">
    <location>
        <begin position="6"/>
        <end position="26"/>
    </location>
</feature>
<keyword evidence="12" id="KW-1133">Transmembrane helix</keyword>
<keyword evidence="5" id="KW-0113">Calvin cycle</keyword>
<keyword evidence="9" id="KW-0067">ATP-binding</keyword>
<evidence type="ECO:0000256" key="1">
    <source>
        <dbReference type="ARBA" id="ARBA00005215"/>
    </source>
</evidence>
<evidence type="ECO:0000256" key="7">
    <source>
        <dbReference type="ARBA" id="ARBA00022741"/>
    </source>
</evidence>
<feature type="transmembrane region" description="Helical" evidence="12">
    <location>
        <begin position="307"/>
        <end position="326"/>
    </location>
</feature>
<dbReference type="EMBL" id="JAUFPT010000085">
    <property type="protein sequence ID" value="MDN3573831.1"/>
    <property type="molecule type" value="Genomic_DNA"/>
</dbReference>
<feature type="transmembrane region" description="Helical" evidence="12">
    <location>
        <begin position="157"/>
        <end position="182"/>
    </location>
</feature>
<feature type="domain" description="Phosphoribulokinase/uridine kinase" evidence="13">
    <location>
        <begin position="377"/>
        <end position="554"/>
    </location>
</feature>
<dbReference type="Pfam" id="PF00485">
    <property type="entry name" value="PRK"/>
    <property type="match status" value="1"/>
</dbReference>
<evidence type="ECO:0000256" key="8">
    <source>
        <dbReference type="ARBA" id="ARBA00022777"/>
    </source>
</evidence>
<keyword evidence="6" id="KW-0808">Transferase</keyword>
<dbReference type="PROSITE" id="PS00567">
    <property type="entry name" value="PHOSPHORIBULOKINASE"/>
    <property type="match status" value="1"/>
</dbReference>
<keyword evidence="15" id="KW-1185">Reference proteome</keyword>
<evidence type="ECO:0000313" key="15">
    <source>
        <dbReference type="Proteomes" id="UP001244297"/>
    </source>
</evidence>
<proteinExistence type="inferred from homology"/>
<dbReference type="SUPFAM" id="SSF52540">
    <property type="entry name" value="P-loop containing nucleoside triphosphate hydrolases"/>
    <property type="match status" value="1"/>
</dbReference>
<keyword evidence="12" id="KW-0812">Transmembrane</keyword>
<evidence type="ECO:0000256" key="6">
    <source>
        <dbReference type="ARBA" id="ARBA00022679"/>
    </source>
</evidence>
<evidence type="ECO:0000313" key="14">
    <source>
        <dbReference type="EMBL" id="MDN3573831.1"/>
    </source>
</evidence>
<evidence type="ECO:0000259" key="13">
    <source>
        <dbReference type="Pfam" id="PF00485"/>
    </source>
</evidence>
<dbReference type="RefSeq" id="WP_238294016.1">
    <property type="nucleotide sequence ID" value="NZ_BPQS01000091.1"/>
</dbReference>
<organism evidence="14 15">
    <name type="scientific">Methylobacterium longum</name>
    <dbReference type="NCBI Taxonomy" id="767694"/>
    <lineage>
        <taxon>Bacteria</taxon>
        <taxon>Pseudomonadati</taxon>
        <taxon>Pseudomonadota</taxon>
        <taxon>Alphaproteobacteria</taxon>
        <taxon>Hyphomicrobiales</taxon>
        <taxon>Methylobacteriaceae</taxon>
        <taxon>Methylobacterium</taxon>
    </lineage>
</organism>
<evidence type="ECO:0000256" key="12">
    <source>
        <dbReference type="SAM" id="Phobius"/>
    </source>
</evidence>
<dbReference type="InterPro" id="IPR006082">
    <property type="entry name" value="PRK"/>
</dbReference>
<feature type="transmembrane region" description="Helical" evidence="12">
    <location>
        <begin position="84"/>
        <end position="102"/>
    </location>
</feature>
<keyword evidence="4" id="KW-0602">Photosynthesis</keyword>
<feature type="transmembrane region" description="Helical" evidence="12">
    <location>
        <begin position="265"/>
        <end position="295"/>
    </location>
</feature>
<feature type="transmembrane region" description="Helical" evidence="12">
    <location>
        <begin position="59"/>
        <end position="78"/>
    </location>
</feature>
<name>A0ABT8AVC6_9HYPH</name>
<gene>
    <name evidence="14" type="ORF">QWZ18_24855</name>
</gene>
<comment type="similarity">
    <text evidence="2 11">Belongs to the phosphoribulokinase family.</text>
</comment>
<dbReference type="EC" id="2.7.1.19" evidence="3 11"/>
<evidence type="ECO:0000256" key="5">
    <source>
        <dbReference type="ARBA" id="ARBA00022567"/>
    </source>
</evidence>
<dbReference type="InterPro" id="IPR027417">
    <property type="entry name" value="P-loop_NTPase"/>
</dbReference>
<evidence type="ECO:0000256" key="11">
    <source>
        <dbReference type="RuleBase" id="RU004082"/>
    </source>
</evidence>
<feature type="transmembrane region" description="Helical" evidence="12">
    <location>
        <begin position="194"/>
        <end position="211"/>
    </location>
</feature>
<evidence type="ECO:0000256" key="9">
    <source>
        <dbReference type="ARBA" id="ARBA00022840"/>
    </source>
</evidence>
<evidence type="ECO:0000256" key="2">
    <source>
        <dbReference type="ARBA" id="ARBA00009719"/>
    </source>
</evidence>
<dbReference type="InterPro" id="IPR006083">
    <property type="entry name" value="PRK/URK"/>
</dbReference>
<evidence type="ECO:0000256" key="3">
    <source>
        <dbReference type="ARBA" id="ARBA00012042"/>
    </source>
</evidence>
<evidence type="ECO:0000256" key="10">
    <source>
        <dbReference type="ARBA" id="ARBA00047663"/>
    </source>
</evidence>
<dbReference type="PRINTS" id="PR00478">
    <property type="entry name" value="PHRIBLKINASE"/>
</dbReference>
<dbReference type="Proteomes" id="UP001244297">
    <property type="component" value="Unassembled WGS sequence"/>
</dbReference>
<comment type="caution">
    <text evidence="14">The sequence shown here is derived from an EMBL/GenBank/DDBJ whole genome shotgun (WGS) entry which is preliminary data.</text>
</comment>
<sequence length="669" mass="74046">MTKNQLAIFSIGLLIKAIVCSLALYFSGNYLGLKWLNEPIFDFQLGQILRPIETESSNYAPGAVFFAPLVSIGSFILGEVPARVLVLANALLCDSLIYYILLRIVPVENRTATLSAYWFSPIMLWCLYRNGGLDYLYPVLPAAGFYFAKSQEYKKAAIFFGLAAAAMPLNVLLIPIFGLYFYGRGRRRHLTNQIMIICCITSLAASAAIAVQPALRILLYQGLTVAGPLSMSIKTSTQYEILLFPIFCFLLLFAAWRIQRLNFDLLLGLGTLAMTGFLVLLPWSLSLAVLAAPFLAAHAGKSLRSGMVLYVVFSFSVTILQILAALNFIDLVSVTPRVTASVAITTVLVSSTALFIQVARRSISRSYFFQATRRPIVVGIGGDSGAGKDTLASLITDLVGSSAVAHVSGDDYHLWDRHRPMWRALTHLDPRANDLARYESDVAKLVDRRYILAPHYDHSKGQMTKPFRVNPSEFVVASGLHALWSPSLNQIYDLKFFLDIDEDLRRFLKVRRDTSVRGHSVEAILASMDRRAEDRALYIEPQIQKADIILKLEPRVKGFLIRGYEASEPALRLIANIRSGVSVGELTQCLIAYCDIFALQNYNGSGDCELVVEGEPSAEDIGVAAANLAPELTDFLQGSPIWRPGLRGVMQLIVLTQIDRVRLERLGKS</sequence>
<accession>A0ABT8AVC6</accession>
<keyword evidence="12" id="KW-0472">Membrane</keyword>
<reference evidence="15" key="1">
    <citation type="journal article" date="2019" name="Int. J. Syst. Evol. Microbiol.">
        <title>The Global Catalogue of Microorganisms (GCM) 10K type strain sequencing project: providing services to taxonomists for standard genome sequencing and annotation.</title>
        <authorList>
            <consortium name="The Broad Institute Genomics Platform"/>
            <consortium name="The Broad Institute Genome Sequencing Center for Infectious Disease"/>
            <person name="Wu L."/>
            <person name="Ma J."/>
        </authorList>
    </citation>
    <scope>NUCLEOTIDE SEQUENCE [LARGE SCALE GENOMIC DNA]</scope>
    <source>
        <strain evidence="15">CECT 7806</strain>
    </source>
</reference>
<dbReference type="PANTHER" id="PTHR10285">
    <property type="entry name" value="URIDINE KINASE"/>
    <property type="match status" value="1"/>
</dbReference>